<sequence>MDYTIWKPTKEYIYSNEEFLSATKKIPTSTEETIQFQLKVSKRTETSDLNNLPKWLKQSTNIDEQQTYQNALEEIDDVYTQCLDDLFQRTGIQPNEIDLIVCNCSMFCPTPSISSRIINDYKMKENIVSYNFGGMGCAGGSIGVNLANDYLQLYPNKFCLIFCTETITTNWYTGKKKSMALGNLLFRVGGSALLLTNNQKYHSRSKFKFVVSWKNHFGNQDKAFHAVKKDQDENGIIGINLSSQIPTIVEGLVKDHVNSFPIKKLPIFLRIKYLIINFTRKTEKIDYLKKIINHYCPHAGGKTIVNMTQNLLNINDYQMEPSRSVWYNFRNVSASSVMYALAFVEGRGDLRKNDNIWILSEGSGFKICSIIWKSLINAKKNNKKTK</sequence>
<dbReference type="Pfam" id="PF08392">
    <property type="entry name" value="FAE1_CUT1_RppA"/>
    <property type="match status" value="1"/>
</dbReference>
<name>A0ABQ8X239_9EUKA</name>
<dbReference type="Gene3D" id="3.40.47.10">
    <property type="match status" value="1"/>
</dbReference>
<protein>
    <submittedName>
        <fullName evidence="2">3-ketoacyl-coa synthase</fullName>
    </submittedName>
</protein>
<dbReference type="EMBL" id="JAOAOG010000346">
    <property type="protein sequence ID" value="KAJ6226052.1"/>
    <property type="molecule type" value="Genomic_DNA"/>
</dbReference>
<comment type="caution">
    <text evidence="2">The sequence shown here is derived from an EMBL/GenBank/DDBJ whole genome shotgun (WGS) entry which is preliminary data.</text>
</comment>
<evidence type="ECO:0000313" key="3">
    <source>
        <dbReference type="Proteomes" id="UP001150062"/>
    </source>
</evidence>
<evidence type="ECO:0000259" key="1">
    <source>
        <dbReference type="Pfam" id="PF08392"/>
    </source>
</evidence>
<dbReference type="PANTHER" id="PTHR31561">
    <property type="entry name" value="3-KETOACYL-COA SYNTHASE"/>
    <property type="match status" value="1"/>
</dbReference>
<organism evidence="2 3">
    <name type="scientific">Anaeramoeba flamelloides</name>
    <dbReference type="NCBI Taxonomy" id="1746091"/>
    <lineage>
        <taxon>Eukaryota</taxon>
        <taxon>Metamonada</taxon>
        <taxon>Anaeramoebidae</taxon>
        <taxon>Anaeramoeba</taxon>
    </lineage>
</organism>
<reference evidence="2" key="1">
    <citation type="submission" date="2022-08" db="EMBL/GenBank/DDBJ databases">
        <title>Novel sulfate-reducing endosymbionts in the free-living metamonad Anaeramoeba.</title>
        <authorList>
            <person name="Jerlstrom-Hultqvist J."/>
            <person name="Cepicka I."/>
            <person name="Gallot-Lavallee L."/>
            <person name="Salas-Leiva D."/>
            <person name="Curtis B.A."/>
            <person name="Zahonova K."/>
            <person name="Pipaliya S."/>
            <person name="Dacks J."/>
            <person name="Roger A.J."/>
        </authorList>
    </citation>
    <scope>NUCLEOTIDE SEQUENCE</scope>
    <source>
        <strain evidence="2">Schooner1</strain>
    </source>
</reference>
<proteinExistence type="predicted"/>
<feature type="domain" description="FAE" evidence="1">
    <location>
        <begin position="1"/>
        <end position="281"/>
    </location>
</feature>
<dbReference type="Proteomes" id="UP001150062">
    <property type="component" value="Unassembled WGS sequence"/>
</dbReference>
<dbReference type="SUPFAM" id="SSF53901">
    <property type="entry name" value="Thiolase-like"/>
    <property type="match status" value="2"/>
</dbReference>
<keyword evidence="3" id="KW-1185">Reference proteome</keyword>
<gene>
    <name evidence="2" type="ORF">M0813_01020</name>
</gene>
<dbReference type="InterPro" id="IPR012392">
    <property type="entry name" value="3-ktacl-CoA_syn"/>
</dbReference>
<dbReference type="InterPro" id="IPR013601">
    <property type="entry name" value="FAE1_typ3_polyketide_synth"/>
</dbReference>
<evidence type="ECO:0000313" key="2">
    <source>
        <dbReference type="EMBL" id="KAJ6226052.1"/>
    </source>
</evidence>
<dbReference type="InterPro" id="IPR016039">
    <property type="entry name" value="Thiolase-like"/>
</dbReference>
<accession>A0ABQ8X239</accession>